<dbReference type="RefSeq" id="WP_093115130.1">
    <property type="nucleotide sequence ID" value="NZ_FNWJ01000001.1"/>
</dbReference>
<keyword evidence="1" id="KW-0812">Transmembrane</keyword>
<gene>
    <name evidence="2" type="ORF">SAMN02745716_0042</name>
</gene>
<organism evidence="2 3">
    <name type="scientific">Thermoleophilum album</name>
    <dbReference type="NCBI Taxonomy" id="29539"/>
    <lineage>
        <taxon>Bacteria</taxon>
        <taxon>Bacillati</taxon>
        <taxon>Actinomycetota</taxon>
        <taxon>Thermoleophilia</taxon>
        <taxon>Thermoleophilales</taxon>
        <taxon>Thermoleophilaceae</taxon>
        <taxon>Thermoleophilum</taxon>
    </lineage>
</organism>
<proteinExistence type="predicted"/>
<keyword evidence="1" id="KW-1133">Transmembrane helix</keyword>
<reference evidence="3" key="1">
    <citation type="submission" date="2016-10" db="EMBL/GenBank/DDBJ databases">
        <authorList>
            <person name="Varghese N."/>
            <person name="Submissions S."/>
        </authorList>
    </citation>
    <scope>NUCLEOTIDE SEQUENCE [LARGE SCALE GENOMIC DNA]</scope>
    <source>
        <strain evidence="3">ATCC 35263</strain>
    </source>
</reference>
<evidence type="ECO:0000313" key="3">
    <source>
        <dbReference type="Proteomes" id="UP000222056"/>
    </source>
</evidence>
<keyword evidence="1" id="KW-0472">Membrane</keyword>
<dbReference type="Proteomes" id="UP000222056">
    <property type="component" value="Unassembled WGS sequence"/>
</dbReference>
<dbReference type="EMBL" id="FNWJ01000001">
    <property type="protein sequence ID" value="SEH10195.1"/>
    <property type="molecule type" value="Genomic_DNA"/>
</dbReference>
<evidence type="ECO:0000313" key="2">
    <source>
        <dbReference type="EMBL" id="SEH10195.1"/>
    </source>
</evidence>
<dbReference type="AlphaFoldDB" id="A0A1H6FK34"/>
<protein>
    <submittedName>
        <fullName evidence="2">Uncharacterized protein</fullName>
    </submittedName>
</protein>
<feature type="transmembrane region" description="Helical" evidence="1">
    <location>
        <begin position="93"/>
        <end position="112"/>
    </location>
</feature>
<sequence>MRRAGNFALLALLALVLALAPAGGSFLQLVGAALTLAFLGALAVAAIRLWRRHRVEIESLPTRQRLVLYGSLGLAAWTIAATSRLLGLGGGGLLLWLALLGGSCYGLVWVWTRYRTLS</sequence>
<evidence type="ECO:0000256" key="1">
    <source>
        <dbReference type="SAM" id="Phobius"/>
    </source>
</evidence>
<accession>A0A1H6FK34</accession>
<dbReference type="STRING" id="29539.SAMN02745716_0042"/>
<feature type="transmembrane region" description="Helical" evidence="1">
    <location>
        <begin position="32"/>
        <end position="50"/>
    </location>
</feature>
<feature type="transmembrane region" description="Helical" evidence="1">
    <location>
        <begin position="66"/>
        <end position="87"/>
    </location>
</feature>
<keyword evidence="3" id="KW-1185">Reference proteome</keyword>
<name>A0A1H6FK34_THEAL</name>